<accession>A0A9W8BGG1</accession>
<feature type="region of interest" description="Disordered" evidence="2">
    <location>
        <begin position="66"/>
        <end position="335"/>
    </location>
</feature>
<reference evidence="3" key="1">
    <citation type="submission" date="2022-07" db="EMBL/GenBank/DDBJ databases">
        <title>Phylogenomic reconstructions and comparative analyses of Kickxellomycotina fungi.</title>
        <authorList>
            <person name="Reynolds N.K."/>
            <person name="Stajich J.E."/>
            <person name="Barry K."/>
            <person name="Grigoriev I.V."/>
            <person name="Crous P."/>
            <person name="Smith M.E."/>
        </authorList>
    </citation>
    <scope>NUCLEOTIDE SEQUENCE</scope>
    <source>
        <strain evidence="3">IMI 214461</strain>
    </source>
</reference>
<evidence type="ECO:0000256" key="2">
    <source>
        <dbReference type="SAM" id="MobiDB-lite"/>
    </source>
</evidence>
<feature type="compositionally biased region" description="Low complexity" evidence="2">
    <location>
        <begin position="147"/>
        <end position="158"/>
    </location>
</feature>
<gene>
    <name evidence="3" type="ORF">H4R26_004773</name>
</gene>
<keyword evidence="4" id="KW-1185">Reference proteome</keyword>
<feature type="compositionally biased region" description="Low complexity" evidence="2">
    <location>
        <begin position="281"/>
        <end position="293"/>
    </location>
</feature>
<comment type="caution">
    <text evidence="3">The sequence shown here is derived from an EMBL/GenBank/DDBJ whole genome shotgun (WGS) entry which is preliminary data.</text>
</comment>
<feature type="compositionally biased region" description="Polar residues" evidence="2">
    <location>
        <begin position="96"/>
        <end position="105"/>
    </location>
</feature>
<evidence type="ECO:0000313" key="3">
    <source>
        <dbReference type="EMBL" id="KAJ2000096.1"/>
    </source>
</evidence>
<protein>
    <submittedName>
        <fullName evidence="3">Uncharacterized protein</fullName>
    </submittedName>
</protein>
<organism evidence="3 4">
    <name type="scientific">Coemansia thaxteri</name>
    <dbReference type="NCBI Taxonomy" id="2663907"/>
    <lineage>
        <taxon>Eukaryota</taxon>
        <taxon>Fungi</taxon>
        <taxon>Fungi incertae sedis</taxon>
        <taxon>Zoopagomycota</taxon>
        <taxon>Kickxellomycotina</taxon>
        <taxon>Kickxellomycetes</taxon>
        <taxon>Kickxellales</taxon>
        <taxon>Kickxellaceae</taxon>
        <taxon>Coemansia</taxon>
    </lineage>
</organism>
<feature type="compositionally biased region" description="Basic and acidic residues" evidence="2">
    <location>
        <begin position="202"/>
        <end position="216"/>
    </location>
</feature>
<feature type="compositionally biased region" description="Low complexity" evidence="2">
    <location>
        <begin position="310"/>
        <end position="320"/>
    </location>
</feature>
<keyword evidence="1" id="KW-0175">Coiled coil</keyword>
<dbReference type="AlphaFoldDB" id="A0A9W8BGG1"/>
<feature type="compositionally biased region" description="Acidic residues" evidence="2">
    <location>
        <begin position="168"/>
        <end position="191"/>
    </location>
</feature>
<feature type="compositionally biased region" description="Acidic residues" evidence="2">
    <location>
        <begin position="113"/>
        <end position="122"/>
    </location>
</feature>
<dbReference type="OrthoDB" id="5600271at2759"/>
<sequence>MSSKSGDAELDSTAMAAELQKKLEKYDQLEKEIAKLAQEQATLESYVANLMSSTVRSTKTVNYYEARPEESGDSDFDEPSTRAKAASKKRGRPAKSKSQTPPSSVKKTKQSAEDSEDSELSDIESSPENGEGQPRDEGSVGTAPVLSSSPAPAAAAAKRGSKAARDDSDSDSDAFNEESDTESDYEGEDFVIDVVVKGKAKAATEKKPAGKKEPAAPKKAAAPAKKAAASAKKAAVPAKKTTTPVKKVLPAVNRSGSQLGSLLQSPSSPTSPRVARPVLTSSGSSGSLSLQLSPVAKRKIGVRNGGSGGVSSLKSLLGGSTAPRAGLSRRMAAKK</sequence>
<feature type="coiled-coil region" evidence="1">
    <location>
        <begin position="12"/>
        <end position="49"/>
    </location>
</feature>
<feature type="compositionally biased region" description="Basic residues" evidence="2">
    <location>
        <begin position="85"/>
        <end position="95"/>
    </location>
</feature>
<dbReference type="Proteomes" id="UP001150907">
    <property type="component" value="Unassembled WGS sequence"/>
</dbReference>
<feature type="compositionally biased region" description="Low complexity" evidence="2">
    <location>
        <begin position="217"/>
        <end position="272"/>
    </location>
</feature>
<evidence type="ECO:0000256" key="1">
    <source>
        <dbReference type="SAM" id="Coils"/>
    </source>
</evidence>
<evidence type="ECO:0000313" key="4">
    <source>
        <dbReference type="Proteomes" id="UP001150907"/>
    </source>
</evidence>
<name>A0A9W8BGG1_9FUNG</name>
<dbReference type="EMBL" id="JANBQF010000585">
    <property type="protein sequence ID" value="KAJ2000096.1"/>
    <property type="molecule type" value="Genomic_DNA"/>
</dbReference>
<proteinExistence type="predicted"/>